<keyword evidence="1" id="KW-0732">Signal</keyword>
<dbReference type="InterPro" id="IPR011089">
    <property type="entry name" value="GmrSD_C"/>
</dbReference>
<dbReference type="AlphaFoldDB" id="A0AA39Y6M9"/>
<dbReference type="EMBL" id="JAULSV010000004">
    <property type="protein sequence ID" value="KAK0647027.1"/>
    <property type="molecule type" value="Genomic_DNA"/>
</dbReference>
<dbReference type="PANTHER" id="PTHR24094">
    <property type="entry name" value="SECRETED PROTEIN"/>
    <property type="match status" value="1"/>
</dbReference>
<keyword evidence="4" id="KW-1185">Reference proteome</keyword>
<evidence type="ECO:0000313" key="4">
    <source>
        <dbReference type="Proteomes" id="UP001174936"/>
    </source>
</evidence>
<dbReference type="Proteomes" id="UP001174936">
    <property type="component" value="Unassembled WGS sequence"/>
</dbReference>
<accession>A0AA39Y6M9</accession>
<feature type="chain" id="PRO_5041399933" description="GmrSD restriction endonucleases C-terminal domain-containing protein" evidence="1">
    <location>
        <begin position="18"/>
        <end position="248"/>
    </location>
</feature>
<sequence>MKSLPFLIAATIALVSATPPGIPPLSTAQTALSSLPIRKTTTTSTPGYDRALFPHWKTHSGPCNTREYVLVRDGTNVLTNATTCGATAGTWLSPYDNKTWTRVSDVDIDHMVPLSNAWASGADTWSTKQREGFANDVEGPQLWVVTDNVNQAKGDKSPDLWRPEVEGFWCVYAKSWVAVKRKWALSVTEAEKSALEGMMGGCREGGGGNGTTEGGGAVGSGAGRGLMGPGWGMLVSVWFVLHLGEVLG</sequence>
<protein>
    <recommendedName>
        <fullName evidence="2">GmrSD restriction endonucleases C-terminal domain-containing protein</fullName>
    </recommendedName>
</protein>
<feature type="signal peptide" evidence="1">
    <location>
        <begin position="1"/>
        <end position="17"/>
    </location>
</feature>
<feature type="domain" description="GmrSD restriction endonucleases C-terminal" evidence="2">
    <location>
        <begin position="99"/>
        <end position="195"/>
    </location>
</feature>
<name>A0AA39Y6M9_9PEZI</name>
<gene>
    <name evidence="3" type="ORF">B0T16DRAFT_376073</name>
</gene>
<comment type="caution">
    <text evidence="3">The sequence shown here is derived from an EMBL/GenBank/DDBJ whole genome shotgun (WGS) entry which is preliminary data.</text>
</comment>
<dbReference type="PANTHER" id="PTHR24094:SF15">
    <property type="entry name" value="AMP-DEPENDENT SYNTHETASE_LIGASE DOMAIN-CONTAINING PROTEIN-RELATED"/>
    <property type="match status" value="1"/>
</dbReference>
<proteinExistence type="predicted"/>
<reference evidence="3" key="1">
    <citation type="submission" date="2023-06" db="EMBL/GenBank/DDBJ databases">
        <title>Genome-scale phylogeny and comparative genomics of the fungal order Sordariales.</title>
        <authorList>
            <consortium name="Lawrence Berkeley National Laboratory"/>
            <person name="Hensen N."/>
            <person name="Bonometti L."/>
            <person name="Westerberg I."/>
            <person name="Brannstrom I.O."/>
            <person name="Guillou S."/>
            <person name="Cros-Aarteil S."/>
            <person name="Calhoun S."/>
            <person name="Haridas S."/>
            <person name="Kuo A."/>
            <person name="Mondo S."/>
            <person name="Pangilinan J."/>
            <person name="Riley R."/>
            <person name="Labutti K."/>
            <person name="Andreopoulos B."/>
            <person name="Lipzen A."/>
            <person name="Chen C."/>
            <person name="Yanf M."/>
            <person name="Daum C."/>
            <person name="Ng V."/>
            <person name="Clum A."/>
            <person name="Steindorff A."/>
            <person name="Ohm R."/>
            <person name="Martin F."/>
            <person name="Silar P."/>
            <person name="Natvig D."/>
            <person name="Lalanne C."/>
            <person name="Gautier V."/>
            <person name="Ament-Velasquez S.L."/>
            <person name="Kruys A."/>
            <person name="Hutchinson M.I."/>
            <person name="Powell A.J."/>
            <person name="Barry K."/>
            <person name="Miller A.N."/>
            <person name="Grigoriev I.V."/>
            <person name="Debuchy R."/>
            <person name="Gladieux P."/>
            <person name="Thoren M.H."/>
            <person name="Johannesson H."/>
        </authorList>
    </citation>
    <scope>NUCLEOTIDE SEQUENCE</scope>
    <source>
        <strain evidence="3">SMH2532-1</strain>
    </source>
</reference>
<evidence type="ECO:0000256" key="1">
    <source>
        <dbReference type="SAM" id="SignalP"/>
    </source>
</evidence>
<organism evidence="3 4">
    <name type="scientific">Cercophora newfieldiana</name>
    <dbReference type="NCBI Taxonomy" id="92897"/>
    <lineage>
        <taxon>Eukaryota</taxon>
        <taxon>Fungi</taxon>
        <taxon>Dikarya</taxon>
        <taxon>Ascomycota</taxon>
        <taxon>Pezizomycotina</taxon>
        <taxon>Sordariomycetes</taxon>
        <taxon>Sordariomycetidae</taxon>
        <taxon>Sordariales</taxon>
        <taxon>Lasiosphaeriaceae</taxon>
        <taxon>Cercophora</taxon>
    </lineage>
</organism>
<evidence type="ECO:0000259" key="2">
    <source>
        <dbReference type="Pfam" id="PF07510"/>
    </source>
</evidence>
<evidence type="ECO:0000313" key="3">
    <source>
        <dbReference type="EMBL" id="KAK0647027.1"/>
    </source>
</evidence>
<dbReference type="Pfam" id="PF07510">
    <property type="entry name" value="GmrSD_C"/>
    <property type="match status" value="1"/>
</dbReference>